<keyword evidence="1" id="KW-1133">Transmembrane helix</keyword>
<dbReference type="OMA" id="DGHVIFF"/>
<keyword evidence="3" id="KW-1185">Reference proteome</keyword>
<name>A0A0D3AXS5_BRAOL</name>
<keyword evidence="1" id="KW-0472">Membrane</keyword>
<evidence type="ECO:0000313" key="3">
    <source>
        <dbReference type="Proteomes" id="UP000032141"/>
    </source>
</evidence>
<evidence type="ECO:0000313" key="2">
    <source>
        <dbReference type="EnsemblPlants" id="Bo2g159090.1"/>
    </source>
</evidence>
<dbReference type="EnsemblPlants" id="Bo2g159090.1">
    <property type="protein sequence ID" value="Bo2g159090.1"/>
    <property type="gene ID" value="Bo2g159090"/>
</dbReference>
<dbReference type="HOGENOM" id="CLU_3090005_0_0_1"/>
<accession>A0A0D3AXS5</accession>
<keyword evidence="1" id="KW-0812">Transmembrane</keyword>
<sequence>MKILKFSTLLGDGHVIFFLENIYSCAGAGTGIIFITGTTIVLSPLFIGYLHV</sequence>
<proteinExistence type="predicted"/>
<evidence type="ECO:0000256" key="1">
    <source>
        <dbReference type="SAM" id="Phobius"/>
    </source>
</evidence>
<protein>
    <submittedName>
        <fullName evidence="2">Uncharacterized protein</fullName>
    </submittedName>
</protein>
<dbReference type="AlphaFoldDB" id="A0A0D3AXS5"/>
<dbReference type="Proteomes" id="UP000032141">
    <property type="component" value="Chromosome C2"/>
</dbReference>
<dbReference type="Gramene" id="Bo2g159090.1">
    <property type="protein sequence ID" value="Bo2g159090.1"/>
    <property type="gene ID" value="Bo2g159090"/>
</dbReference>
<organism evidence="2 3">
    <name type="scientific">Brassica oleracea var. oleracea</name>
    <dbReference type="NCBI Taxonomy" id="109376"/>
    <lineage>
        <taxon>Eukaryota</taxon>
        <taxon>Viridiplantae</taxon>
        <taxon>Streptophyta</taxon>
        <taxon>Embryophyta</taxon>
        <taxon>Tracheophyta</taxon>
        <taxon>Spermatophyta</taxon>
        <taxon>Magnoliopsida</taxon>
        <taxon>eudicotyledons</taxon>
        <taxon>Gunneridae</taxon>
        <taxon>Pentapetalae</taxon>
        <taxon>rosids</taxon>
        <taxon>malvids</taxon>
        <taxon>Brassicales</taxon>
        <taxon>Brassicaceae</taxon>
        <taxon>Brassiceae</taxon>
        <taxon>Brassica</taxon>
    </lineage>
</organism>
<feature type="transmembrane region" description="Helical" evidence="1">
    <location>
        <begin position="21"/>
        <end position="47"/>
    </location>
</feature>
<reference evidence="2 3" key="1">
    <citation type="journal article" date="2014" name="Genome Biol.">
        <title>Transcriptome and methylome profiling reveals relics of genome dominance in the mesopolyploid Brassica oleracea.</title>
        <authorList>
            <person name="Parkin I.A."/>
            <person name="Koh C."/>
            <person name="Tang H."/>
            <person name="Robinson S.J."/>
            <person name="Kagale S."/>
            <person name="Clarke W.E."/>
            <person name="Town C.D."/>
            <person name="Nixon J."/>
            <person name="Krishnakumar V."/>
            <person name="Bidwell S.L."/>
            <person name="Denoeud F."/>
            <person name="Belcram H."/>
            <person name="Links M.G."/>
            <person name="Just J."/>
            <person name="Clarke C."/>
            <person name="Bender T."/>
            <person name="Huebert T."/>
            <person name="Mason A.S."/>
            <person name="Pires J.C."/>
            <person name="Barker G."/>
            <person name="Moore J."/>
            <person name="Walley P.G."/>
            <person name="Manoli S."/>
            <person name="Batley J."/>
            <person name="Edwards D."/>
            <person name="Nelson M.N."/>
            <person name="Wang X."/>
            <person name="Paterson A.H."/>
            <person name="King G."/>
            <person name="Bancroft I."/>
            <person name="Chalhoub B."/>
            <person name="Sharpe A.G."/>
        </authorList>
    </citation>
    <scope>NUCLEOTIDE SEQUENCE</scope>
    <source>
        <strain evidence="2 3">cv. TO1000</strain>
    </source>
</reference>
<reference evidence="2" key="2">
    <citation type="submission" date="2015-03" db="UniProtKB">
        <authorList>
            <consortium name="EnsemblPlants"/>
        </authorList>
    </citation>
    <scope>IDENTIFICATION</scope>
</reference>